<proteinExistence type="predicted"/>
<gene>
    <name evidence="1" type="ORF">F1C12_13485</name>
</gene>
<dbReference type="EMBL" id="CP043641">
    <property type="protein sequence ID" value="QNE36038.1"/>
    <property type="molecule type" value="Genomic_DNA"/>
</dbReference>
<dbReference type="KEGG" id="lse:F1C12_13485"/>
<reference evidence="2" key="1">
    <citation type="submission" date="2019-09" db="EMBL/GenBank/DDBJ databases">
        <title>Antimicrobial potential of Antarctic Bacteria.</title>
        <authorList>
            <person name="Benaud N."/>
            <person name="Edwards R.J."/>
            <person name="Ferrari B.C."/>
        </authorList>
    </citation>
    <scope>NUCLEOTIDE SEQUENCE [LARGE SCALE GENOMIC DNA]</scope>
    <source>
        <strain evidence="2">INR9</strain>
    </source>
</reference>
<accession>A0A7G6YC23</accession>
<dbReference type="AlphaFoldDB" id="A0A7G6YC23"/>
<evidence type="ECO:0000313" key="2">
    <source>
        <dbReference type="Proteomes" id="UP000515511"/>
    </source>
</evidence>
<protein>
    <recommendedName>
        <fullName evidence="3">DUF302 domain-containing protein</fullName>
    </recommendedName>
</protein>
<dbReference type="SUPFAM" id="SSF103247">
    <property type="entry name" value="TT1751-like"/>
    <property type="match status" value="1"/>
</dbReference>
<dbReference type="InterPro" id="IPR035923">
    <property type="entry name" value="TT1751-like_sf"/>
</dbReference>
<name>A0A7G6YC23_9MICO</name>
<evidence type="ECO:0000313" key="1">
    <source>
        <dbReference type="EMBL" id="QNE36038.1"/>
    </source>
</evidence>
<organism evidence="1 2">
    <name type="scientific">Leifsonia shinshuensis</name>
    <dbReference type="NCBI Taxonomy" id="150026"/>
    <lineage>
        <taxon>Bacteria</taxon>
        <taxon>Bacillati</taxon>
        <taxon>Actinomycetota</taxon>
        <taxon>Actinomycetes</taxon>
        <taxon>Micrococcales</taxon>
        <taxon>Microbacteriaceae</taxon>
        <taxon>Leifsonia</taxon>
    </lineage>
</organism>
<evidence type="ECO:0008006" key="3">
    <source>
        <dbReference type="Google" id="ProtNLM"/>
    </source>
</evidence>
<dbReference type="Proteomes" id="UP000515511">
    <property type="component" value="Chromosome"/>
</dbReference>
<dbReference type="RefSeq" id="WP_185275480.1">
    <property type="nucleotide sequence ID" value="NZ_CP043641.1"/>
</dbReference>
<sequence length="176" mass="19721">MTYRATERIHTVEARRIELEAEVPFAQLRRAFEEQVPELDQRLQRGLLDQGADWSTLTRMLEGPAMHGLVRFWTGDPRPVMRVGGVDTASVSYLVGDYATAARMYRHDAGAMLYSPFRIELHDAGGGRTVLSVEQPSAPLRGFGNNKITQAGYELDRKLGDLLEDLGLPRPSVLRL</sequence>